<accession>A0A9E8RY67</accession>
<organism evidence="1 2">
    <name type="scientific">Fervidibacillus albus</name>
    <dbReference type="NCBI Taxonomy" id="2980026"/>
    <lineage>
        <taxon>Bacteria</taxon>
        <taxon>Bacillati</taxon>
        <taxon>Bacillota</taxon>
        <taxon>Bacilli</taxon>
        <taxon>Bacillales</taxon>
        <taxon>Bacillaceae</taxon>
        <taxon>Fervidibacillus</taxon>
    </lineage>
</organism>
<dbReference type="Proteomes" id="UP001164718">
    <property type="component" value="Chromosome"/>
</dbReference>
<gene>
    <name evidence="1" type="ORF">OE104_02940</name>
</gene>
<name>A0A9E8RY67_9BACI</name>
<protein>
    <submittedName>
        <fullName evidence="1">Uncharacterized protein</fullName>
    </submittedName>
</protein>
<evidence type="ECO:0000313" key="1">
    <source>
        <dbReference type="EMBL" id="WAA10307.1"/>
    </source>
</evidence>
<reference evidence="1" key="1">
    <citation type="submission" date="2022-09" db="EMBL/GenBank/DDBJ databases">
        <title>Complete Genomes of Fervidibacillus albus and Fervidibacillus halotolerans isolated from tidal flat sediments.</title>
        <authorList>
            <person name="Kwon K.K."/>
            <person name="Yang S.-H."/>
            <person name="Park M.J."/>
            <person name="Oh H.-M."/>
        </authorList>
    </citation>
    <scope>NUCLEOTIDE SEQUENCE</scope>
    <source>
        <strain evidence="1">MEBiC13591</strain>
    </source>
</reference>
<proteinExistence type="predicted"/>
<dbReference type="KEGG" id="faf:OE104_02940"/>
<dbReference type="RefSeq" id="WP_275418091.1">
    <property type="nucleotide sequence ID" value="NZ_CP106878.1"/>
</dbReference>
<dbReference type="EMBL" id="CP106878">
    <property type="protein sequence ID" value="WAA10307.1"/>
    <property type="molecule type" value="Genomic_DNA"/>
</dbReference>
<keyword evidence="2" id="KW-1185">Reference proteome</keyword>
<sequence length="71" mass="8669">MSKRLVAKHLSDREYEIFLKVHSKHSRIMGLEERKNYTLSHVVKVEWNLKERCLNVYYKNGEWFHYCPNGE</sequence>
<evidence type="ECO:0000313" key="2">
    <source>
        <dbReference type="Proteomes" id="UP001164718"/>
    </source>
</evidence>
<dbReference type="AlphaFoldDB" id="A0A9E8RY67"/>